<protein>
    <submittedName>
        <fullName evidence="1">Uncharacterized protein</fullName>
    </submittedName>
</protein>
<gene>
    <name evidence="1" type="ORF">DVH24_012295</name>
</gene>
<evidence type="ECO:0000313" key="1">
    <source>
        <dbReference type="EMBL" id="RXH72611.1"/>
    </source>
</evidence>
<reference evidence="1 2" key="1">
    <citation type="submission" date="2018-10" db="EMBL/GenBank/DDBJ databases">
        <title>A high-quality apple genome assembly.</title>
        <authorList>
            <person name="Hu J."/>
        </authorList>
    </citation>
    <scope>NUCLEOTIDE SEQUENCE [LARGE SCALE GENOMIC DNA]</scope>
    <source>
        <strain evidence="2">cv. HFTH1</strain>
        <tissue evidence="1">Young leaf</tissue>
    </source>
</reference>
<keyword evidence="2" id="KW-1185">Reference proteome</keyword>
<organism evidence="1 2">
    <name type="scientific">Malus domestica</name>
    <name type="common">Apple</name>
    <name type="synonym">Pyrus malus</name>
    <dbReference type="NCBI Taxonomy" id="3750"/>
    <lineage>
        <taxon>Eukaryota</taxon>
        <taxon>Viridiplantae</taxon>
        <taxon>Streptophyta</taxon>
        <taxon>Embryophyta</taxon>
        <taxon>Tracheophyta</taxon>
        <taxon>Spermatophyta</taxon>
        <taxon>Magnoliopsida</taxon>
        <taxon>eudicotyledons</taxon>
        <taxon>Gunneridae</taxon>
        <taxon>Pentapetalae</taxon>
        <taxon>rosids</taxon>
        <taxon>fabids</taxon>
        <taxon>Rosales</taxon>
        <taxon>Rosaceae</taxon>
        <taxon>Amygdaloideae</taxon>
        <taxon>Maleae</taxon>
        <taxon>Malus</taxon>
    </lineage>
</organism>
<comment type="caution">
    <text evidence="1">The sequence shown here is derived from an EMBL/GenBank/DDBJ whole genome shotgun (WGS) entry which is preliminary data.</text>
</comment>
<sequence length="185" mass="20524">MKGHVAYDALYGEHTSHPSLDSAVTRYCPLWAPTTPSRNFLVCHQSWDCSRPNSLNFGVPMKSEASEFPKGFVLYGGVHLHIGHITPSPLVYGPNILVSTLTPHGKVALIPFCHISVGHPSYDCSHPNSLNFRVMMEFEAGEFPKSLVLYGDGHGISPRLRWSVWDVTIYTIIVFVLKSAPVVYT</sequence>
<evidence type="ECO:0000313" key="2">
    <source>
        <dbReference type="Proteomes" id="UP000290289"/>
    </source>
</evidence>
<accession>A0A498HTZ7</accession>
<dbReference type="AlphaFoldDB" id="A0A498HTZ7"/>
<proteinExistence type="predicted"/>
<dbReference type="EMBL" id="RDQH01000341">
    <property type="protein sequence ID" value="RXH72611.1"/>
    <property type="molecule type" value="Genomic_DNA"/>
</dbReference>
<name>A0A498HTZ7_MALDO</name>
<dbReference type="Proteomes" id="UP000290289">
    <property type="component" value="Chromosome 15"/>
</dbReference>